<protein>
    <submittedName>
        <fullName evidence="1">Uncharacterized protein</fullName>
    </submittedName>
</protein>
<dbReference type="Gene3D" id="1.20.5.5260">
    <property type="match status" value="1"/>
</dbReference>
<sequence length="67" mass="7599">MHGKDWDSPAEICAVIGRAVSELIRKEQPLGKKNVLAMLQQQSKLTSDEKLKAVYLQALRHILESFH</sequence>
<name>A0AA50HPZ8_9GAMM</name>
<accession>A0AA50HPZ8</accession>
<dbReference type="Proteomes" id="UP001228139">
    <property type="component" value="Chromosome"/>
</dbReference>
<dbReference type="KEGG" id="epi:Q3V30_10340"/>
<organism evidence="1 2">
    <name type="scientific">Erwinia pyri</name>
    <dbReference type="NCBI Taxonomy" id="3062598"/>
    <lineage>
        <taxon>Bacteria</taxon>
        <taxon>Pseudomonadati</taxon>
        <taxon>Pseudomonadota</taxon>
        <taxon>Gammaproteobacteria</taxon>
        <taxon>Enterobacterales</taxon>
        <taxon>Erwiniaceae</taxon>
        <taxon>Erwinia</taxon>
    </lineage>
</organism>
<reference evidence="1 2" key="1">
    <citation type="submission" date="2023-07" db="EMBL/GenBank/DDBJ databases">
        <title>Pathogenic bacteria of pear tree diseases.</title>
        <authorList>
            <person name="Zhang Z."/>
            <person name="He L."/>
            <person name="Huang R."/>
        </authorList>
    </citation>
    <scope>NUCLEOTIDE SEQUENCE [LARGE SCALE GENOMIC DNA]</scope>
    <source>
        <strain evidence="1 2">DE2</strain>
    </source>
</reference>
<dbReference type="RefSeq" id="WP_306212992.1">
    <property type="nucleotide sequence ID" value="NZ_CP132353.1"/>
</dbReference>
<gene>
    <name evidence="1" type="ORF">Q3V30_10340</name>
</gene>
<evidence type="ECO:0000313" key="2">
    <source>
        <dbReference type="Proteomes" id="UP001228139"/>
    </source>
</evidence>
<dbReference type="EMBL" id="CP132353">
    <property type="protein sequence ID" value="WLS80842.1"/>
    <property type="molecule type" value="Genomic_DNA"/>
</dbReference>
<dbReference type="AlphaFoldDB" id="A0AA50HPZ8"/>
<proteinExistence type="predicted"/>
<evidence type="ECO:0000313" key="1">
    <source>
        <dbReference type="EMBL" id="WLS80842.1"/>
    </source>
</evidence>
<keyword evidence="2" id="KW-1185">Reference proteome</keyword>